<evidence type="ECO:0000256" key="1">
    <source>
        <dbReference type="SAM" id="MobiDB-lite"/>
    </source>
</evidence>
<feature type="compositionally biased region" description="Polar residues" evidence="1">
    <location>
        <begin position="348"/>
        <end position="363"/>
    </location>
</feature>
<dbReference type="Gene3D" id="3.40.720.10">
    <property type="entry name" value="Alkaline Phosphatase, subunit A"/>
    <property type="match status" value="1"/>
</dbReference>
<dbReference type="Proteomes" id="UP000594262">
    <property type="component" value="Unplaced"/>
</dbReference>
<keyword evidence="2" id="KW-1133">Transmembrane helix</keyword>
<feature type="compositionally biased region" description="Polar residues" evidence="1">
    <location>
        <begin position="233"/>
        <end position="278"/>
    </location>
</feature>
<dbReference type="GeneID" id="136813160"/>
<evidence type="ECO:0000313" key="3">
    <source>
        <dbReference type="EnsemblMetazoa" id="CLYHEMP000231.1"/>
    </source>
</evidence>
<name>A0A7M5UJN0_9CNID</name>
<proteinExistence type="predicted"/>
<feature type="compositionally biased region" description="Basic and acidic residues" evidence="1">
    <location>
        <begin position="222"/>
        <end position="232"/>
    </location>
</feature>
<feature type="region of interest" description="Disordered" evidence="1">
    <location>
        <begin position="169"/>
        <end position="278"/>
    </location>
</feature>
<dbReference type="EnsemblMetazoa" id="CLYHEMT000231.1">
    <property type="protein sequence ID" value="CLYHEMP000231.1"/>
    <property type="gene ID" value="CLYHEMG000231"/>
</dbReference>
<dbReference type="AlphaFoldDB" id="A0A7M5UJN0"/>
<organism evidence="3 4">
    <name type="scientific">Clytia hemisphaerica</name>
    <dbReference type="NCBI Taxonomy" id="252671"/>
    <lineage>
        <taxon>Eukaryota</taxon>
        <taxon>Metazoa</taxon>
        <taxon>Cnidaria</taxon>
        <taxon>Hydrozoa</taxon>
        <taxon>Hydroidolina</taxon>
        <taxon>Leptothecata</taxon>
        <taxon>Obeliida</taxon>
        <taxon>Clytiidae</taxon>
        <taxon>Clytia</taxon>
    </lineage>
</organism>
<dbReference type="Pfam" id="PF02995">
    <property type="entry name" value="DUF229"/>
    <property type="match status" value="1"/>
</dbReference>
<keyword evidence="2" id="KW-0812">Transmembrane</keyword>
<feature type="compositionally biased region" description="Low complexity" evidence="1">
    <location>
        <begin position="368"/>
        <end position="378"/>
    </location>
</feature>
<feature type="transmembrane region" description="Helical" evidence="2">
    <location>
        <begin position="12"/>
        <end position="33"/>
    </location>
</feature>
<evidence type="ECO:0000256" key="2">
    <source>
        <dbReference type="SAM" id="Phobius"/>
    </source>
</evidence>
<dbReference type="PANTHER" id="PTHR10974">
    <property type="entry name" value="FI08016P-RELATED"/>
    <property type="match status" value="1"/>
</dbReference>
<dbReference type="FunFam" id="3.40.720.10:FF:000017">
    <property type="entry name" value="Predicted protein"/>
    <property type="match status" value="1"/>
</dbReference>
<dbReference type="InterPro" id="IPR004245">
    <property type="entry name" value="DUF229"/>
</dbReference>
<dbReference type="SUPFAM" id="SSF53649">
    <property type="entry name" value="Alkaline phosphatase-like"/>
    <property type="match status" value="1"/>
</dbReference>
<feature type="compositionally biased region" description="Basic and acidic residues" evidence="1">
    <location>
        <begin position="186"/>
        <end position="203"/>
    </location>
</feature>
<dbReference type="PANTHER" id="PTHR10974:SF1">
    <property type="entry name" value="FI08016P-RELATED"/>
    <property type="match status" value="1"/>
</dbReference>
<dbReference type="GO" id="GO:0005615">
    <property type="term" value="C:extracellular space"/>
    <property type="evidence" value="ECO:0007669"/>
    <property type="project" value="TreeGrafter"/>
</dbReference>
<dbReference type="RefSeq" id="XP_066925794.1">
    <property type="nucleotide sequence ID" value="XM_067069693.1"/>
</dbReference>
<dbReference type="InterPro" id="IPR017850">
    <property type="entry name" value="Alkaline_phosphatase_core_sf"/>
</dbReference>
<sequence>MLGLAKHKMKFWCRVISLLGLLFGIANLLWFWYLTYRIQQIQNGSYRFDISMETGVVIRQNGVGKDLAFLSKREEFVGNPLAKNSDNVAKNLIKPSPENRLLDARNKDTVGEFVRKSDVDPLIKGNIRSKSISDKAGQNKDVGRDVQIEAPELRTIVIGNVDKLTVTKRPTLLSPRRTDSQTSLKSPEKFQRESDHIGKRNEQSKSPNPSESLIRRTLVSPETRKSEIEKSKTGVTTMSPNQATTGSTRINESKQFQTNDASNSQNNKQTTISGHQTLNRVVNTEIKPKKNENDQSLPTNLILLNHKRQEPHNDPTIKITSPKSTVFGHLQSKDSSQSNPTITIPTPESTTGGNRQSKVSPQNEPSKKSPTPESPTQSNFKPSQQCILPDLDPFHPDIRKYINVEWRTAKKCGIKQHCQILPGGRLKLKLKNVQRAGFYYIQRVDDFNVKLSKWHPLKPSDEELTDIKHGEERCLRVFQGNFAVIVQKDGSLATSDDWKLSCKRSRQFTFGKNGQIYLANSKKCLQLIGETLKFANTSKCNQKDSTFLIQQNGNIEHISTSKCILQTGKTFKLDTCDSYTARFFVQSIGNETQSIDIDKEIQLEEDFILVDIIHNHKSSYEFHMFPVRKKTKLSENIRSRRRDDQLNVIMVMSDSISNSDAQRYLKKTYSMLKKNADSVILEGHTINGDGTTPQLCTLLVGKQEHELPEARRGFPNSQTVDRWNFIFNDFRKKGYTTLFSEDEAWVNAFHYRLHGFKNPPTDKYLRPWWIAADRYVRENSGGSISCPFELGFKYLKNFLQEYKNVPSFSYTVSSALTHQEPARIALVDSDITDLFTFLEKSGYRNNSLILIHGDHGDTTSKFRSTVQGKLEERLPFVSITLPPWFKKRNPEKFRNLKRNSKLLTTYYDIYTTFKEILGIDTKHKYGTSLFTDLTPLNRTCQKAGIDEHWCPCLTYTNINVLNSIVQTIAGELVQNINTRFQKYNESRTQCEQLRLSKVLRASRQLPNKKVQLFEKTLRTAECDNCEIKLNSNFTATEIKYEIVFEVLPSNGVFEGSVEYNVKTSKVTVNENISRLNMYGKQPECIARKYPYLRPFCYCRH</sequence>
<dbReference type="CDD" id="cd16021">
    <property type="entry name" value="ALP_like"/>
    <property type="match status" value="1"/>
</dbReference>
<protein>
    <submittedName>
        <fullName evidence="3">Uncharacterized protein</fullName>
    </submittedName>
</protein>
<evidence type="ECO:0000313" key="4">
    <source>
        <dbReference type="Proteomes" id="UP000594262"/>
    </source>
</evidence>
<keyword evidence="4" id="KW-1185">Reference proteome</keyword>
<keyword evidence="2" id="KW-0472">Membrane</keyword>
<dbReference type="OrthoDB" id="5982518at2759"/>
<accession>A0A7M5UJN0</accession>
<reference evidence="3" key="1">
    <citation type="submission" date="2021-01" db="UniProtKB">
        <authorList>
            <consortium name="EnsemblMetazoa"/>
        </authorList>
    </citation>
    <scope>IDENTIFICATION</scope>
</reference>
<feature type="region of interest" description="Disordered" evidence="1">
    <location>
        <begin position="328"/>
        <end position="388"/>
    </location>
</feature>